<reference evidence="8 9" key="1">
    <citation type="submission" date="2019-08" db="EMBL/GenBank/DDBJ databases">
        <authorList>
            <person name="Alioto T."/>
            <person name="Alioto T."/>
            <person name="Gomez Garrido J."/>
        </authorList>
    </citation>
    <scope>NUCLEOTIDE SEQUENCE [LARGE SCALE GENOMIC DNA]</scope>
</reference>
<dbReference type="InterPro" id="IPR029058">
    <property type="entry name" value="AB_hydrolase_fold"/>
</dbReference>
<accession>A0A5E4LYV3</accession>
<dbReference type="EMBL" id="CABPRJ010000002">
    <property type="protein sequence ID" value="VVC24411.1"/>
    <property type="molecule type" value="Genomic_DNA"/>
</dbReference>
<keyword evidence="3 8" id="KW-0378">Hydrolase</keyword>
<evidence type="ECO:0000256" key="1">
    <source>
        <dbReference type="ARBA" id="ARBA00010701"/>
    </source>
</evidence>
<keyword evidence="9" id="KW-1185">Reference proteome</keyword>
<dbReference type="Pfam" id="PF04083">
    <property type="entry name" value="Abhydro_lipase"/>
    <property type="match status" value="1"/>
</dbReference>
<dbReference type="SUPFAM" id="SSF53474">
    <property type="entry name" value="alpha/beta-Hydrolases"/>
    <property type="match status" value="1"/>
</dbReference>
<gene>
    <name evidence="8" type="ORF">CINCED_3A005648</name>
</gene>
<dbReference type="InterPro" id="IPR006693">
    <property type="entry name" value="AB_hydrolase_lipase"/>
</dbReference>
<name>A0A5E4LYV3_9HEMI</name>
<dbReference type="Gene3D" id="3.40.50.1820">
    <property type="entry name" value="alpha/beta hydrolase"/>
    <property type="match status" value="1"/>
</dbReference>
<dbReference type="AlphaFoldDB" id="A0A5E4LYV3"/>
<proteinExistence type="inferred from homology"/>
<dbReference type="PANTHER" id="PTHR11005">
    <property type="entry name" value="LYSOSOMAL ACID LIPASE-RELATED"/>
    <property type="match status" value="1"/>
</dbReference>
<evidence type="ECO:0000256" key="5">
    <source>
        <dbReference type="ARBA" id="ARBA00023098"/>
    </source>
</evidence>
<dbReference type="OrthoDB" id="9974421at2759"/>
<organism evidence="8 9">
    <name type="scientific">Cinara cedri</name>
    <dbReference type="NCBI Taxonomy" id="506608"/>
    <lineage>
        <taxon>Eukaryota</taxon>
        <taxon>Metazoa</taxon>
        <taxon>Ecdysozoa</taxon>
        <taxon>Arthropoda</taxon>
        <taxon>Hexapoda</taxon>
        <taxon>Insecta</taxon>
        <taxon>Pterygota</taxon>
        <taxon>Neoptera</taxon>
        <taxon>Paraneoptera</taxon>
        <taxon>Hemiptera</taxon>
        <taxon>Sternorrhyncha</taxon>
        <taxon>Aphidomorpha</taxon>
        <taxon>Aphidoidea</taxon>
        <taxon>Aphididae</taxon>
        <taxon>Lachninae</taxon>
        <taxon>Cinara</taxon>
    </lineage>
</organism>
<dbReference type="Proteomes" id="UP000325440">
    <property type="component" value="Unassembled WGS sequence"/>
</dbReference>
<evidence type="ECO:0000259" key="7">
    <source>
        <dbReference type="Pfam" id="PF04083"/>
    </source>
</evidence>
<protein>
    <submittedName>
        <fullName evidence="8">Partial AB-hydrolase lipase domain,Alpha/Beta hydrolase fold</fullName>
    </submittedName>
</protein>
<dbReference type="FunFam" id="3.40.50.1820:FF:000057">
    <property type="entry name" value="Lipase"/>
    <property type="match status" value="1"/>
</dbReference>
<sequence>MLNMKFPLFEFRLFQLQIFFNLWLLLFIIANTPRSYASDVFKNKVSLSTVEIIQKNGYAVEIHEVVTEDGYILEMHRIPRNRRNQDPTKNHPVFVHHGLLGSSADWVLAGANMSLPMQLSDAGFDVWLTNCRGNTYSRKHTSLTVNQNAFWDFSIDEIGKYDLPAAIDYILIETNSSQLHYIGFSMGTSVFFIMASERPEYQPKIRSQISLAPVAYLTNSRSIVKHFAVYSKIINTMFQRISKGMFMPHFRTQDFLASTLCTEKLTRNIICETCFIFSICGSDPYDFDADLIPSITSHSPAGTSAKLTTHYAQLMLKDTFCQYDYGTAMNMRVYNSTVPPTYDLKSIQVPITLIYGENDILSVVKDVTKLKDQLPKLMDFFPVDNPYCNHVDLLWSKDVTIKINNPVKEILLKTDDMDWIYPGPNFSLDTKDTSYNNVEKIIYNGNLSLYPTTNSYDLLGLDFFKGNLDTLIRNTMPISIDDNDTEEFERQRKVLNVVLENMIDFSVSIDTENKRSHQGYFSNKISNWVEKLSTDFLKDLRETKIDYDRN</sequence>
<keyword evidence="4" id="KW-0442">Lipid degradation</keyword>
<dbReference type="GO" id="GO:0016042">
    <property type="term" value="P:lipid catabolic process"/>
    <property type="evidence" value="ECO:0007669"/>
    <property type="project" value="UniProtKB-KW"/>
</dbReference>
<dbReference type="GO" id="GO:0016787">
    <property type="term" value="F:hydrolase activity"/>
    <property type="evidence" value="ECO:0007669"/>
    <property type="project" value="UniProtKB-KW"/>
</dbReference>
<evidence type="ECO:0000256" key="4">
    <source>
        <dbReference type="ARBA" id="ARBA00022963"/>
    </source>
</evidence>
<evidence type="ECO:0000256" key="2">
    <source>
        <dbReference type="ARBA" id="ARBA00022729"/>
    </source>
</evidence>
<evidence type="ECO:0000313" key="9">
    <source>
        <dbReference type="Proteomes" id="UP000325440"/>
    </source>
</evidence>
<keyword evidence="6" id="KW-0325">Glycoprotein</keyword>
<keyword evidence="5" id="KW-0443">Lipid metabolism</keyword>
<keyword evidence="2" id="KW-0732">Signal</keyword>
<evidence type="ECO:0000256" key="3">
    <source>
        <dbReference type="ARBA" id="ARBA00022801"/>
    </source>
</evidence>
<evidence type="ECO:0000313" key="8">
    <source>
        <dbReference type="EMBL" id="VVC24411.1"/>
    </source>
</evidence>
<comment type="similarity">
    <text evidence="1">Belongs to the AB hydrolase superfamily. Lipase family.</text>
</comment>
<evidence type="ECO:0000256" key="6">
    <source>
        <dbReference type="ARBA" id="ARBA00023180"/>
    </source>
</evidence>
<feature type="domain" description="Partial AB-hydrolase lipase" evidence="7">
    <location>
        <begin position="50"/>
        <end position="108"/>
    </location>
</feature>